<name>A0A1J1E9T8_9FLAO</name>
<dbReference type="InterPro" id="IPR015943">
    <property type="entry name" value="WD40/YVTN_repeat-like_dom_sf"/>
</dbReference>
<protein>
    <submittedName>
        <fullName evidence="1">Ribonuclease HII</fullName>
    </submittedName>
</protein>
<keyword evidence="2" id="KW-1185">Reference proteome</keyword>
<dbReference type="Proteomes" id="UP000243197">
    <property type="component" value="Chromosome"/>
</dbReference>
<sequence length="861" mass="99682">MRIKPIIILSILLILGCSKDDISLIDFVPTNSALILDSSDINNTYDKLKESKFFKRLDSVEHKKNILSKYDYAISFLEEFQHYTKSKKSIMSIIDVGPLAYSYLFILKAQNIAYQDLVNYLKKKGKVSSIIYDGIKVLNLTLKDDSVFYFTIKDNVLFFTDEKIIVEDAIKNLNSPLNVIDNPNFRKIYKTANPNSECNIYVNYKYVSRILKCIFPKFDQELEHFADWTGLDLNIDDLKITMSGLTRGSDSIPMFINILRDTDPAEIIIDKNFPSNTSHAWVLRIGKLNLFQKKYSNYLELQGKHNYIKKAGDAYPFEPYEIFHKWFEGQIAGVYTNSKNKDSAGDMIAFVSSSNNEKALEELSSITDKNIIEYRGEKIYMFKYENILKHVFGNLYSSLKNPYFIYLDDSIVFSDNVYHIKNVIDNSLQKNSLGYSKQYMEFKNDLLKYSNMLFITKNINISNNVDYNLSKEYKNIFREWSADRFNNFKYCFVQASAEDKNFFTNVVFNYSKKRENEINQLWSVKLDNTTSFAPQLFVNHYTKKKEIFIQDDMNTIYLISNSGKILWKKNIKSPIIGNISVVDIYKNNKYQMVFNTADKLYIVDREGNYLDNFPIKIPSTTHGVSVFDYDKNRDYRFVIASMKDLYMYDKEGNKVKGFNFKGGKTDISMSPTFFRIKGKDYIVVTKKSGGINILNRRGEDRVKISGEYPLSNNPVFWNHDHWNITLNTGELLMFDTSGRTQKEKLQTLDNNHKTQNLSKGLLISNGNKIYFNKGGRPLEYTIDGSVDHLKAFEIGNSTYISFLNVNNNSVYLLDGDTNLIKGFPLYCNLPVILDDMDNSGILNLITTTKKGVISNYVVHNK</sequence>
<dbReference type="EMBL" id="AP014564">
    <property type="protein sequence ID" value="BAV94683.1"/>
    <property type="molecule type" value="Genomic_DNA"/>
</dbReference>
<gene>
    <name evidence="1" type="ORF">JBKA6_0670</name>
</gene>
<dbReference type="RefSeq" id="WP_096685858.1">
    <property type="nucleotide sequence ID" value="NZ_AP014564.1"/>
</dbReference>
<dbReference type="OrthoDB" id="1093345at2"/>
<evidence type="ECO:0000313" key="1">
    <source>
        <dbReference type="EMBL" id="BAV94683.1"/>
    </source>
</evidence>
<accession>A0A1J1E9T8</accession>
<proteinExistence type="predicted"/>
<dbReference type="PROSITE" id="PS51257">
    <property type="entry name" value="PROKAR_LIPOPROTEIN"/>
    <property type="match status" value="1"/>
</dbReference>
<dbReference type="InterPro" id="IPR011047">
    <property type="entry name" value="Quinoprotein_ADH-like_sf"/>
</dbReference>
<dbReference type="SUPFAM" id="SSF50998">
    <property type="entry name" value="Quinoprotein alcohol dehydrogenase-like"/>
    <property type="match status" value="1"/>
</dbReference>
<evidence type="ECO:0000313" key="2">
    <source>
        <dbReference type="Proteomes" id="UP000243197"/>
    </source>
</evidence>
<dbReference type="Gene3D" id="2.130.10.10">
    <property type="entry name" value="YVTN repeat-like/Quinoprotein amine dehydrogenase"/>
    <property type="match status" value="1"/>
</dbReference>
<dbReference type="AlphaFoldDB" id="A0A1J1E9T8"/>
<organism evidence="1 2">
    <name type="scientific">Ichthyobacterium seriolicida</name>
    <dbReference type="NCBI Taxonomy" id="242600"/>
    <lineage>
        <taxon>Bacteria</taxon>
        <taxon>Pseudomonadati</taxon>
        <taxon>Bacteroidota</taxon>
        <taxon>Flavobacteriia</taxon>
        <taxon>Flavobacteriales</taxon>
        <taxon>Ichthyobacteriaceae</taxon>
        <taxon>Ichthyobacterium</taxon>
    </lineage>
</organism>
<dbReference type="KEGG" id="ise:JBKA6_0670"/>
<reference evidence="1 2" key="1">
    <citation type="submission" date="2014-03" db="EMBL/GenBank/DDBJ databases">
        <title>complete genome sequence of Flavobacteriaceae bacterium JBKA-6.</title>
        <authorList>
            <person name="Takano T."/>
            <person name="Nakamura Y."/>
            <person name="Takuma S."/>
            <person name="Yasuike M."/>
            <person name="Matsuyama T."/>
            <person name="Sakai T."/>
            <person name="Fujiwara A."/>
            <person name="Kimoto K."/>
            <person name="Fukuda Y."/>
            <person name="Kondo H."/>
            <person name="Hirono I."/>
            <person name="Nakayasu C."/>
        </authorList>
    </citation>
    <scope>NUCLEOTIDE SEQUENCE [LARGE SCALE GENOMIC DNA]</scope>
    <source>
        <strain evidence="1 2">JBKA-6</strain>
    </source>
</reference>